<dbReference type="Pfam" id="PF18932">
    <property type="entry name" value="DUF5681"/>
    <property type="match status" value="1"/>
</dbReference>
<comment type="caution">
    <text evidence="4">The sequence shown here is derived from an EMBL/GenBank/DDBJ whole genome shotgun (WGS) entry which is preliminary data.</text>
</comment>
<evidence type="ECO:0000259" key="3">
    <source>
        <dbReference type="Pfam" id="PF18932"/>
    </source>
</evidence>
<sequence>MAARNGRWQPGQSGNPKGRPSIKGEVETLARSYTSEALETLADLMRNGASDNTRMAAANALLNRGWGLPRQAIDGSLAIAPAPQKPIERMSLAELEAELAMLDEKRRLADLEEEERLEQERLTLIEGTVNIGNA</sequence>
<protein>
    <recommendedName>
        <fullName evidence="3">DUF5681 domain-containing protein</fullName>
    </recommendedName>
</protein>
<dbReference type="Proteomes" id="UP000321085">
    <property type="component" value="Unassembled WGS sequence"/>
</dbReference>
<evidence type="ECO:0000313" key="5">
    <source>
        <dbReference type="Proteomes" id="UP000321085"/>
    </source>
</evidence>
<accession>A0A512C251</accession>
<dbReference type="EMBL" id="BJYU01000177">
    <property type="protein sequence ID" value="GEO18286.1"/>
    <property type="molecule type" value="Genomic_DNA"/>
</dbReference>
<feature type="coiled-coil region" evidence="1">
    <location>
        <begin position="92"/>
        <end position="122"/>
    </location>
</feature>
<dbReference type="AlphaFoldDB" id="A0A512C251"/>
<keyword evidence="5" id="KW-1185">Reference proteome</keyword>
<feature type="domain" description="DUF5681" evidence="3">
    <location>
        <begin position="5"/>
        <end position="61"/>
    </location>
</feature>
<evidence type="ECO:0000256" key="1">
    <source>
        <dbReference type="SAM" id="Coils"/>
    </source>
</evidence>
<reference evidence="4 5" key="1">
    <citation type="submission" date="2019-07" db="EMBL/GenBank/DDBJ databases">
        <title>Whole genome shotgun sequence of Microvirga aerophila NBRC 106136.</title>
        <authorList>
            <person name="Hosoyama A."/>
            <person name="Uohara A."/>
            <person name="Ohji S."/>
            <person name="Ichikawa N."/>
        </authorList>
    </citation>
    <scope>NUCLEOTIDE SEQUENCE [LARGE SCALE GENOMIC DNA]</scope>
    <source>
        <strain evidence="4 5">NBRC 106136</strain>
    </source>
</reference>
<gene>
    <name evidence="4" type="ORF">MAE02_59820</name>
</gene>
<dbReference type="InterPro" id="IPR043736">
    <property type="entry name" value="DUF5681"/>
</dbReference>
<proteinExistence type="predicted"/>
<feature type="region of interest" description="Disordered" evidence="2">
    <location>
        <begin position="1"/>
        <end position="24"/>
    </location>
</feature>
<dbReference type="RefSeq" id="WP_246690528.1">
    <property type="nucleotide sequence ID" value="NZ_BJYU01000177.1"/>
</dbReference>
<evidence type="ECO:0000256" key="2">
    <source>
        <dbReference type="SAM" id="MobiDB-lite"/>
    </source>
</evidence>
<organism evidence="4 5">
    <name type="scientific">Microvirga aerophila</name>
    <dbReference type="NCBI Taxonomy" id="670291"/>
    <lineage>
        <taxon>Bacteria</taxon>
        <taxon>Pseudomonadati</taxon>
        <taxon>Pseudomonadota</taxon>
        <taxon>Alphaproteobacteria</taxon>
        <taxon>Hyphomicrobiales</taxon>
        <taxon>Methylobacteriaceae</taxon>
        <taxon>Microvirga</taxon>
    </lineage>
</organism>
<evidence type="ECO:0000313" key="4">
    <source>
        <dbReference type="EMBL" id="GEO18286.1"/>
    </source>
</evidence>
<name>A0A512C251_9HYPH</name>
<keyword evidence="1" id="KW-0175">Coiled coil</keyword>